<dbReference type="InterPro" id="IPR001392">
    <property type="entry name" value="Clathrin_mu"/>
</dbReference>
<accession>A0A550CUQ6</accession>
<comment type="subcellular location">
    <subcellularLocation>
        <location evidence="1">Endomembrane system</location>
    </subcellularLocation>
</comment>
<proteinExistence type="inferred from homology"/>
<evidence type="ECO:0000256" key="2">
    <source>
        <dbReference type="ARBA" id="ARBA00022448"/>
    </source>
</evidence>
<reference evidence="7 8" key="1">
    <citation type="journal article" date="2019" name="New Phytol.">
        <title>Comparative genomics reveals unique wood-decay strategies and fruiting body development in the Schizophyllaceae.</title>
        <authorList>
            <person name="Almasi E."/>
            <person name="Sahu N."/>
            <person name="Krizsan K."/>
            <person name="Balint B."/>
            <person name="Kovacs G.M."/>
            <person name="Kiss B."/>
            <person name="Cseklye J."/>
            <person name="Drula E."/>
            <person name="Henrissat B."/>
            <person name="Nagy I."/>
            <person name="Chovatia M."/>
            <person name="Adam C."/>
            <person name="LaButti K."/>
            <person name="Lipzen A."/>
            <person name="Riley R."/>
            <person name="Grigoriev I.V."/>
            <person name="Nagy L.G."/>
        </authorList>
    </citation>
    <scope>NUCLEOTIDE SEQUENCE [LARGE SCALE GENOMIC DNA]</scope>
    <source>
        <strain evidence="7 8">NL-1724</strain>
    </source>
</reference>
<dbReference type="PANTHER" id="PTHR10529">
    <property type="entry name" value="AP COMPLEX SUBUNIT MU"/>
    <property type="match status" value="1"/>
</dbReference>
<name>A0A550CUQ6_9AGAR</name>
<dbReference type="CDD" id="cd14837">
    <property type="entry name" value="AP3_Mu_N"/>
    <property type="match status" value="1"/>
</dbReference>
<organism evidence="7 8">
    <name type="scientific">Schizophyllum amplum</name>
    <dbReference type="NCBI Taxonomy" id="97359"/>
    <lineage>
        <taxon>Eukaryota</taxon>
        <taxon>Fungi</taxon>
        <taxon>Dikarya</taxon>
        <taxon>Basidiomycota</taxon>
        <taxon>Agaricomycotina</taxon>
        <taxon>Agaricomycetes</taxon>
        <taxon>Agaricomycetidae</taxon>
        <taxon>Agaricales</taxon>
        <taxon>Schizophyllaceae</taxon>
        <taxon>Schizophyllum</taxon>
    </lineage>
</organism>
<dbReference type="EMBL" id="VDMD01000002">
    <property type="protein sequence ID" value="TRM68515.1"/>
    <property type="molecule type" value="Genomic_DNA"/>
</dbReference>
<keyword evidence="3 5" id="KW-0653">Protein transport</keyword>
<dbReference type="Proteomes" id="UP000320762">
    <property type="component" value="Unassembled WGS sequence"/>
</dbReference>
<dbReference type="OrthoDB" id="870at2759"/>
<comment type="similarity">
    <text evidence="5">Belongs to the adaptor complexes medium subunit family.</text>
</comment>
<dbReference type="AlphaFoldDB" id="A0A550CUQ6"/>
<keyword evidence="8" id="KW-1185">Reference proteome</keyword>
<comment type="caution">
    <text evidence="7">The sequence shown here is derived from an EMBL/GenBank/DDBJ whole genome shotgun (WGS) entry which is preliminary data.</text>
</comment>
<dbReference type="Gene3D" id="2.60.40.1170">
    <property type="entry name" value="Mu homology domain, subdomain B"/>
    <property type="match status" value="2"/>
</dbReference>
<evidence type="ECO:0000256" key="4">
    <source>
        <dbReference type="ARBA" id="ARBA00023136"/>
    </source>
</evidence>
<dbReference type="GO" id="GO:0006886">
    <property type="term" value="P:intracellular protein transport"/>
    <property type="evidence" value="ECO:0007669"/>
    <property type="project" value="UniProtKB-UniRule"/>
</dbReference>
<feature type="domain" description="MHD" evidence="6">
    <location>
        <begin position="193"/>
        <end position="464"/>
    </location>
</feature>
<dbReference type="InterPro" id="IPR028565">
    <property type="entry name" value="MHD"/>
</dbReference>
<sequence length="464" mass="49651">MALDGLIILDNAGRPIIQSGFRGFSSAYPMVHIDAVNNAFAKASKSTDVDPVLSVDSYGTSDSSSACCHITTADIRVLCPVSGDVDTLFAFAFMKTFLEILYEYFGSVSAATMKDNFDVVYQLLEETLDAGGHPLTTSPNALRDIVLPPSLLTKLLNVAGANLTSTLNSGGSAAGGAFSSPIPWRKSGLRYNNNEIFFDVDEQLRAVVNKGGTALSSSVYGTMECTAKLSGTPDLILSFTNPNVLADCAFHPCVRLQRFARDRALSFVPPDGHFTLMQYRYAPGASASATPAASAVAALRENVPLPVSLKITVDLPQAANDTATFTLVLTSRLTTRDIENFVGEIDLGQSATAVKCTCSSGRSTVGSSLAGASHGASWMFDSRNHTLRWTIPRVAPAATYTIEGSFGSGTMQAPRPAHAVRTTFAIPTQTFSMLKVDQLKLTGEMYKPYKGVRGKSDCDIEWRW</sequence>
<dbReference type="CDD" id="cd09252">
    <property type="entry name" value="AP-3_Mu3_Cterm"/>
    <property type="match status" value="1"/>
</dbReference>
<dbReference type="InterPro" id="IPR036168">
    <property type="entry name" value="AP2_Mu_C_sf"/>
</dbReference>
<evidence type="ECO:0000313" key="8">
    <source>
        <dbReference type="Proteomes" id="UP000320762"/>
    </source>
</evidence>
<keyword evidence="2 5" id="KW-0813">Transport</keyword>
<dbReference type="PROSITE" id="PS51072">
    <property type="entry name" value="MHD"/>
    <property type="match status" value="1"/>
</dbReference>
<evidence type="ECO:0000313" key="7">
    <source>
        <dbReference type="EMBL" id="TRM68515.1"/>
    </source>
</evidence>
<dbReference type="SUPFAM" id="SSF49447">
    <property type="entry name" value="Second domain of Mu2 adaptin subunit (ap50) of ap2 adaptor"/>
    <property type="match status" value="1"/>
</dbReference>
<dbReference type="InterPro" id="IPR011012">
    <property type="entry name" value="Longin-like_dom_sf"/>
</dbReference>
<dbReference type="GO" id="GO:0030131">
    <property type="term" value="C:clathrin adaptor complex"/>
    <property type="evidence" value="ECO:0007669"/>
    <property type="project" value="UniProtKB-UniRule"/>
</dbReference>
<evidence type="ECO:0000256" key="3">
    <source>
        <dbReference type="ARBA" id="ARBA00022927"/>
    </source>
</evidence>
<dbReference type="GO" id="GO:0012505">
    <property type="term" value="C:endomembrane system"/>
    <property type="evidence" value="ECO:0007669"/>
    <property type="project" value="UniProtKB-SubCell"/>
</dbReference>
<dbReference type="STRING" id="97359.A0A550CUQ6"/>
<dbReference type="Pfam" id="PF00928">
    <property type="entry name" value="Adap_comp_sub"/>
    <property type="match status" value="1"/>
</dbReference>
<dbReference type="PRINTS" id="PR00314">
    <property type="entry name" value="CLATHRINADPT"/>
</dbReference>
<evidence type="ECO:0000256" key="5">
    <source>
        <dbReference type="PIRNR" id="PIRNR005992"/>
    </source>
</evidence>
<dbReference type="Gene3D" id="3.30.450.60">
    <property type="match status" value="1"/>
</dbReference>
<keyword evidence="4" id="KW-0472">Membrane</keyword>
<dbReference type="InterPro" id="IPR050431">
    <property type="entry name" value="Adaptor_comp_med_subunit"/>
</dbReference>
<dbReference type="GO" id="GO:0016192">
    <property type="term" value="P:vesicle-mediated transport"/>
    <property type="evidence" value="ECO:0007669"/>
    <property type="project" value="InterPro"/>
</dbReference>
<dbReference type="PIRSF" id="PIRSF005992">
    <property type="entry name" value="Clathrin_mu"/>
    <property type="match status" value="1"/>
</dbReference>
<protein>
    <submittedName>
        <fullName evidence="7">Mu homology domain-containing protein</fullName>
    </submittedName>
</protein>
<evidence type="ECO:0000256" key="1">
    <source>
        <dbReference type="ARBA" id="ARBA00004308"/>
    </source>
</evidence>
<dbReference type="SUPFAM" id="SSF64356">
    <property type="entry name" value="SNARE-like"/>
    <property type="match status" value="1"/>
</dbReference>
<gene>
    <name evidence="7" type="ORF">BD626DRAFT_626806</name>
</gene>
<evidence type="ECO:0000259" key="6">
    <source>
        <dbReference type="PROSITE" id="PS51072"/>
    </source>
</evidence>